<comment type="caution">
    <text evidence="2">The sequence shown here is derived from an EMBL/GenBank/DDBJ whole genome shotgun (WGS) entry which is preliminary data.</text>
</comment>
<evidence type="ECO:0000313" key="2">
    <source>
        <dbReference type="EMBL" id="GET89789.1"/>
    </source>
</evidence>
<evidence type="ECO:0000313" key="3">
    <source>
        <dbReference type="Proteomes" id="UP000419144"/>
    </source>
</evidence>
<accession>A0A640KQN3</accession>
<protein>
    <submittedName>
        <fullName evidence="2">Uncharacterized protein</fullName>
    </submittedName>
</protein>
<organism evidence="2 3">
    <name type="scientific">Leishmania tarentolae</name>
    <name type="common">Sauroleishmania tarentolae</name>
    <dbReference type="NCBI Taxonomy" id="5689"/>
    <lineage>
        <taxon>Eukaryota</taxon>
        <taxon>Discoba</taxon>
        <taxon>Euglenozoa</taxon>
        <taxon>Kinetoplastea</taxon>
        <taxon>Metakinetoplastina</taxon>
        <taxon>Trypanosomatida</taxon>
        <taxon>Trypanosomatidae</taxon>
        <taxon>Leishmaniinae</taxon>
        <taxon>Leishmania</taxon>
        <taxon>lizard Leishmania</taxon>
    </lineage>
</organism>
<dbReference type="OrthoDB" id="273913at2759"/>
<name>A0A640KQN3_LEITA</name>
<keyword evidence="3" id="KW-1185">Reference proteome</keyword>
<feature type="region of interest" description="Disordered" evidence="1">
    <location>
        <begin position="338"/>
        <end position="358"/>
    </location>
</feature>
<feature type="compositionally biased region" description="Polar residues" evidence="1">
    <location>
        <begin position="48"/>
        <end position="61"/>
    </location>
</feature>
<sequence length="679" mass="76033">MFPSSVAGLQPTTFLVKVDVAPHLSEIHKELAPLLRLSSICAVRSGSTASGLNGTGSSAGVSNGGLSGNEEEDPHGRRSPAASPVRTAENKLAELMAPVMVTLPSPMSNEDTASIVHYVRRFHVQGECERSYIAFIFQEYKKRKSIEQKWESNLASWQCELKQLRQRELPPEVRAAASAIVSDEASSRKAVQNAYDTFLKWIEVTVPQWIEAAQRQEQQRLDNENAKKAAMAAAREALAQELAMGKHLSKSSGCTSSENVGAVTGLKEDGVLSYEPAVSVETQLEVSCEATEALSPMELRRKAIHMLEAEETEMKRRREEQLRLLRVQEEQLRAEIDLKEQHKQEEAERRQREAEQKREDELARRYDALLEEEFTLQNRMREREEAEARQEAERRAKLAQVAAEEEALRRRIQDTEDRRKASEEAAARLERDKRIREVREKEEMLRQRIEERAAAAEAERLEREAEARIHAEAEKVRAQQEEVLREAKMQQEERQKKQQLAYLRDQEEAYKRRIREKELAEIERKRLAAESPWQHRTAMTSALAGPSVSSTSATPLVMPSTVVLSTPQVMAPQIPMSSYAIATPSQSYQSIPGTPAPSAMAPGGCYLCPNPVATAVSTAGIPVVPSRPEYGISAFAQPPYVPVAQQYPQAYPPVTMGHYPCVPHSGAPPGTMTLQTSPY</sequence>
<dbReference type="EMBL" id="BLBS01000037">
    <property type="protein sequence ID" value="GET89789.1"/>
    <property type="molecule type" value="Genomic_DNA"/>
</dbReference>
<gene>
    <name evidence="2" type="ORF">LtaPh_2714500</name>
</gene>
<feature type="region of interest" description="Disordered" evidence="1">
    <location>
        <begin position="48"/>
        <end position="86"/>
    </location>
</feature>
<dbReference type="VEuPathDB" id="TriTrypDB:LtaPh_2714500"/>
<dbReference type="Proteomes" id="UP000419144">
    <property type="component" value="Unassembled WGS sequence"/>
</dbReference>
<dbReference type="AlphaFoldDB" id="A0A640KQN3"/>
<reference evidence="2" key="1">
    <citation type="submission" date="2019-11" db="EMBL/GenBank/DDBJ databases">
        <title>Leishmania tarentolae CDS.</title>
        <authorList>
            <person name="Goto Y."/>
            <person name="Yamagishi J."/>
        </authorList>
    </citation>
    <scope>NUCLEOTIDE SEQUENCE [LARGE SCALE GENOMIC DNA]</scope>
    <source>
        <strain evidence="2">Parrot Tar II</strain>
    </source>
</reference>
<proteinExistence type="predicted"/>
<evidence type="ECO:0000256" key="1">
    <source>
        <dbReference type="SAM" id="MobiDB-lite"/>
    </source>
</evidence>